<dbReference type="EMBL" id="CAHIKZ030004631">
    <property type="protein sequence ID" value="CAE1313193.1"/>
    <property type="molecule type" value="Genomic_DNA"/>
</dbReference>
<feature type="region of interest" description="Disordered" evidence="3">
    <location>
        <begin position="28"/>
        <end position="53"/>
    </location>
</feature>
<evidence type="ECO:0000313" key="7">
    <source>
        <dbReference type="Proteomes" id="UP000597762"/>
    </source>
</evidence>
<dbReference type="OrthoDB" id="5373615at2759"/>
<dbReference type="InterPro" id="IPR024642">
    <property type="entry name" value="SUZ-C"/>
</dbReference>
<feature type="domain" description="SUZ" evidence="4">
    <location>
        <begin position="34"/>
        <end position="109"/>
    </location>
</feature>
<accession>A0A812E4Q0</accession>
<dbReference type="PROSITE" id="PS51938">
    <property type="entry name" value="SUZ_C"/>
    <property type="match status" value="1"/>
</dbReference>
<feature type="domain" description="SUZ-C" evidence="5">
    <location>
        <begin position="115"/>
        <end position="157"/>
    </location>
</feature>
<dbReference type="PANTHER" id="PTHR31796">
    <property type="entry name" value="SUZ DOMAIN-CONTAINING PROTEIN 1"/>
    <property type="match status" value="1"/>
</dbReference>
<protein>
    <recommendedName>
        <fullName evidence="2">SUZ RNA-binding domain-containing</fullName>
    </recommendedName>
</protein>
<proteinExistence type="inferred from homology"/>
<dbReference type="Pfam" id="PF12901">
    <property type="entry name" value="SUZ-C"/>
    <property type="match status" value="1"/>
</dbReference>
<feature type="compositionally biased region" description="Polar residues" evidence="3">
    <location>
        <begin position="33"/>
        <end position="53"/>
    </location>
</feature>
<reference evidence="6" key="1">
    <citation type="submission" date="2021-01" db="EMBL/GenBank/DDBJ databases">
        <authorList>
            <person name="Li R."/>
            <person name="Bekaert M."/>
        </authorList>
    </citation>
    <scope>NUCLEOTIDE SEQUENCE</scope>
    <source>
        <strain evidence="6">Farmed</strain>
    </source>
</reference>
<evidence type="ECO:0000259" key="5">
    <source>
        <dbReference type="PROSITE" id="PS51938"/>
    </source>
</evidence>
<dbReference type="PROSITE" id="PS51673">
    <property type="entry name" value="SUZ"/>
    <property type="match status" value="1"/>
</dbReference>
<dbReference type="AlphaFoldDB" id="A0A812E4Q0"/>
<evidence type="ECO:0000259" key="4">
    <source>
        <dbReference type="PROSITE" id="PS51673"/>
    </source>
</evidence>
<evidence type="ECO:0000256" key="3">
    <source>
        <dbReference type="SAM" id="MobiDB-lite"/>
    </source>
</evidence>
<comment type="caution">
    <text evidence="6">The sequence shown here is derived from an EMBL/GenBank/DDBJ whole genome shotgun (WGS) entry which is preliminary data.</text>
</comment>
<evidence type="ECO:0000256" key="2">
    <source>
        <dbReference type="ARBA" id="ARBA00044802"/>
    </source>
</evidence>
<evidence type="ECO:0000313" key="6">
    <source>
        <dbReference type="EMBL" id="CAE1313193.1"/>
    </source>
</evidence>
<dbReference type="PANTHER" id="PTHR31796:SF2">
    <property type="entry name" value="SUZ DOMAIN-CONTAINING PROTEIN 1"/>
    <property type="match status" value="1"/>
</dbReference>
<dbReference type="Proteomes" id="UP000597762">
    <property type="component" value="Unassembled WGS sequence"/>
</dbReference>
<evidence type="ECO:0000256" key="1">
    <source>
        <dbReference type="ARBA" id="ARBA00007124"/>
    </source>
</evidence>
<comment type="similarity">
    <text evidence="1">Belongs to the SZRD1 family.</text>
</comment>
<dbReference type="InterPro" id="IPR024771">
    <property type="entry name" value="SUZ"/>
</dbReference>
<dbReference type="InterPro" id="IPR039228">
    <property type="entry name" value="SZRD1"/>
</dbReference>
<organism evidence="6 7">
    <name type="scientific">Acanthosepion pharaonis</name>
    <name type="common">Pharaoh cuttlefish</name>
    <name type="synonym">Sepia pharaonis</name>
    <dbReference type="NCBI Taxonomy" id="158019"/>
    <lineage>
        <taxon>Eukaryota</taxon>
        <taxon>Metazoa</taxon>
        <taxon>Spiralia</taxon>
        <taxon>Lophotrochozoa</taxon>
        <taxon>Mollusca</taxon>
        <taxon>Cephalopoda</taxon>
        <taxon>Coleoidea</taxon>
        <taxon>Decapodiformes</taxon>
        <taxon>Sepiida</taxon>
        <taxon>Sepiina</taxon>
        <taxon>Sepiidae</taxon>
        <taxon>Acanthosepion</taxon>
    </lineage>
</organism>
<name>A0A812E4Q0_ACAPH</name>
<dbReference type="Pfam" id="PF12752">
    <property type="entry name" value="SUZ"/>
    <property type="match status" value="1"/>
</dbReference>
<keyword evidence="7" id="KW-1185">Reference proteome</keyword>
<feature type="region of interest" description="Disordered" evidence="3">
    <location>
        <begin position="134"/>
        <end position="154"/>
    </location>
</feature>
<gene>
    <name evidence="6" type="ORF">SPHA_64349</name>
</gene>
<sequence length="194" mass="21481">MAEDGEVLDCWEQLDDKTVFDKKLQEINDNLKSKSPNSNRLSGSLQEDTQRTPYQPQVKILKRQPGTGANTDRIGNSANSISINRPVKTLEQREAEYAEARLRIMGCATGYDGQQTQTPADNRPVKLLQPFDCPPSDNNIVRQPKGPDGTRGFVGSQSSFDKWAARRCSFVSAIQTLLRKIAPLSTGKKVKTAS</sequence>